<protein>
    <submittedName>
        <fullName evidence="1">Uncharacterized protein</fullName>
    </submittedName>
</protein>
<comment type="caution">
    <text evidence="1">The sequence shown here is derived from an EMBL/GenBank/DDBJ whole genome shotgun (WGS) entry which is preliminary data.</text>
</comment>
<organism evidence="1 2">
    <name type="scientific">Eumeta variegata</name>
    <name type="common">Bagworm moth</name>
    <name type="synonym">Eumeta japonica</name>
    <dbReference type="NCBI Taxonomy" id="151549"/>
    <lineage>
        <taxon>Eukaryota</taxon>
        <taxon>Metazoa</taxon>
        <taxon>Ecdysozoa</taxon>
        <taxon>Arthropoda</taxon>
        <taxon>Hexapoda</taxon>
        <taxon>Insecta</taxon>
        <taxon>Pterygota</taxon>
        <taxon>Neoptera</taxon>
        <taxon>Endopterygota</taxon>
        <taxon>Lepidoptera</taxon>
        <taxon>Glossata</taxon>
        <taxon>Ditrysia</taxon>
        <taxon>Tineoidea</taxon>
        <taxon>Psychidae</taxon>
        <taxon>Oiketicinae</taxon>
        <taxon>Eumeta</taxon>
    </lineage>
</organism>
<proteinExistence type="predicted"/>
<dbReference type="AlphaFoldDB" id="A0A4C1Z9X6"/>
<accession>A0A4C1Z9X6</accession>
<evidence type="ECO:0000313" key="2">
    <source>
        <dbReference type="Proteomes" id="UP000299102"/>
    </source>
</evidence>
<reference evidence="1 2" key="1">
    <citation type="journal article" date="2019" name="Commun. Biol.">
        <title>The bagworm genome reveals a unique fibroin gene that provides high tensile strength.</title>
        <authorList>
            <person name="Kono N."/>
            <person name="Nakamura H."/>
            <person name="Ohtoshi R."/>
            <person name="Tomita M."/>
            <person name="Numata K."/>
            <person name="Arakawa K."/>
        </authorList>
    </citation>
    <scope>NUCLEOTIDE SEQUENCE [LARGE SCALE GENOMIC DNA]</scope>
</reference>
<sequence>MPITLHLYVRRHLDFEFLCAETARHNPVSDGESWTGAAALDLGALRRQLSILLDAHSVDLTQSSPRPARLRRRRRAHPPSCVDARALDERKRNPTVNGIDLLRFMSRARQTTRCPRSYPLDYHSSLSSISREIVTLLELCLGRVAGANVSRSPAAAARPPRAQPPPRLSFAWQLSTEVTLQDNL</sequence>
<dbReference type="EMBL" id="BGZK01001660">
    <property type="protein sequence ID" value="GBP84132.1"/>
    <property type="molecule type" value="Genomic_DNA"/>
</dbReference>
<keyword evidence="2" id="KW-1185">Reference proteome</keyword>
<evidence type="ECO:0000313" key="1">
    <source>
        <dbReference type="EMBL" id="GBP84132.1"/>
    </source>
</evidence>
<name>A0A4C1Z9X6_EUMVA</name>
<dbReference type="Proteomes" id="UP000299102">
    <property type="component" value="Unassembled WGS sequence"/>
</dbReference>
<gene>
    <name evidence="1" type="ORF">EVAR_49138_1</name>
</gene>